<comment type="caution">
    <text evidence="1">The sequence shown here is derived from an EMBL/GenBank/DDBJ whole genome shotgun (WGS) entry which is preliminary data.</text>
</comment>
<dbReference type="AlphaFoldDB" id="A0AAV4BLG7"/>
<evidence type="ECO:0000313" key="2">
    <source>
        <dbReference type="Proteomes" id="UP000735302"/>
    </source>
</evidence>
<dbReference type="EMBL" id="BLXT01005154">
    <property type="protein sequence ID" value="GFO20285.1"/>
    <property type="molecule type" value="Genomic_DNA"/>
</dbReference>
<name>A0AAV4BLG7_9GAST</name>
<reference evidence="1 2" key="1">
    <citation type="journal article" date="2021" name="Elife">
        <title>Chloroplast acquisition without the gene transfer in kleptoplastic sea slugs, Plakobranchus ocellatus.</title>
        <authorList>
            <person name="Maeda T."/>
            <person name="Takahashi S."/>
            <person name="Yoshida T."/>
            <person name="Shimamura S."/>
            <person name="Takaki Y."/>
            <person name="Nagai Y."/>
            <person name="Toyoda A."/>
            <person name="Suzuki Y."/>
            <person name="Arimoto A."/>
            <person name="Ishii H."/>
            <person name="Satoh N."/>
            <person name="Nishiyama T."/>
            <person name="Hasebe M."/>
            <person name="Maruyama T."/>
            <person name="Minagawa J."/>
            <person name="Obokata J."/>
            <person name="Shigenobu S."/>
        </authorList>
    </citation>
    <scope>NUCLEOTIDE SEQUENCE [LARGE SCALE GENOMIC DNA]</scope>
</reference>
<sequence length="183" mass="20909">MYRMQLEHGRDYSAAMDGAAALVSLYKGLSSSESSRAEMCCSRDEASPSVSRHTASAFADNICACSWREIKLCHVMTRHTECIQWVVRNSIVSMTQKTVVRESKFKKHYITTHQTITVRSQLKSLKQWHHDLVRNISHHGDRHKLRKQWSHKLVRTVSHHTDTCTQSSQTVAAQTGAHRLAPR</sequence>
<keyword evidence="2" id="KW-1185">Reference proteome</keyword>
<proteinExistence type="predicted"/>
<organism evidence="1 2">
    <name type="scientific">Plakobranchus ocellatus</name>
    <dbReference type="NCBI Taxonomy" id="259542"/>
    <lineage>
        <taxon>Eukaryota</taxon>
        <taxon>Metazoa</taxon>
        <taxon>Spiralia</taxon>
        <taxon>Lophotrochozoa</taxon>
        <taxon>Mollusca</taxon>
        <taxon>Gastropoda</taxon>
        <taxon>Heterobranchia</taxon>
        <taxon>Euthyneura</taxon>
        <taxon>Panpulmonata</taxon>
        <taxon>Sacoglossa</taxon>
        <taxon>Placobranchoidea</taxon>
        <taxon>Plakobranchidae</taxon>
        <taxon>Plakobranchus</taxon>
    </lineage>
</organism>
<evidence type="ECO:0000313" key="1">
    <source>
        <dbReference type="EMBL" id="GFO20285.1"/>
    </source>
</evidence>
<gene>
    <name evidence="1" type="ORF">PoB_004679000</name>
</gene>
<protein>
    <submittedName>
        <fullName evidence="1">Uncharacterized protein</fullName>
    </submittedName>
</protein>
<accession>A0AAV4BLG7</accession>
<dbReference type="Proteomes" id="UP000735302">
    <property type="component" value="Unassembled WGS sequence"/>
</dbReference>